<name>A0A1E3NEB0_9ASCO</name>
<feature type="transmembrane region" description="Helical" evidence="1">
    <location>
        <begin position="29"/>
        <end position="53"/>
    </location>
</feature>
<evidence type="ECO:0000256" key="1">
    <source>
        <dbReference type="SAM" id="Phobius"/>
    </source>
</evidence>
<evidence type="ECO:0000313" key="2">
    <source>
        <dbReference type="EMBL" id="ODQ44436.1"/>
    </source>
</evidence>
<organism evidence="2 3">
    <name type="scientific">Pichia membranifaciens NRRL Y-2026</name>
    <dbReference type="NCBI Taxonomy" id="763406"/>
    <lineage>
        <taxon>Eukaryota</taxon>
        <taxon>Fungi</taxon>
        <taxon>Dikarya</taxon>
        <taxon>Ascomycota</taxon>
        <taxon>Saccharomycotina</taxon>
        <taxon>Pichiomycetes</taxon>
        <taxon>Pichiales</taxon>
        <taxon>Pichiaceae</taxon>
        <taxon>Pichia</taxon>
    </lineage>
</organism>
<sequence>MEKFSVYSDKTTGISPFLPVSLHPTVATYIFHMVIIPIKLLTMLPVLIVLPILTMFPNTFKVIIDVILAYFFNVSETELAIDGVRRSDEKAKQEKSPRNGDVILVNATGPLDWFVWKMISENPKNVKVGIAASEGVAIFDSWTSWISWCFSGSLHVPNKGKSKTVHITDIDASSSNVDGVADLKKYVGNKGTLYVVVEGTITNNKGILSFPRGFDVGALAKMTISSGYGLKVLSMKVLPAGISGTVIPTNKWWWLFLNFGSLSMNLKYKMRMTALVDKYAQTDAENMEPEMITDSVIRTKLANNSRLKLLSRDMDVHKKREYIHAVRESMEKKYV</sequence>
<keyword evidence="1" id="KW-0812">Transmembrane</keyword>
<keyword evidence="1" id="KW-1133">Transmembrane helix</keyword>
<dbReference type="Proteomes" id="UP000094455">
    <property type="component" value="Unassembled WGS sequence"/>
</dbReference>
<dbReference type="RefSeq" id="XP_019015549.1">
    <property type="nucleotide sequence ID" value="XM_019160089.1"/>
</dbReference>
<evidence type="ECO:0008006" key="4">
    <source>
        <dbReference type="Google" id="ProtNLM"/>
    </source>
</evidence>
<evidence type="ECO:0000313" key="3">
    <source>
        <dbReference type="Proteomes" id="UP000094455"/>
    </source>
</evidence>
<dbReference type="OrthoDB" id="272512at2759"/>
<dbReference type="STRING" id="763406.A0A1E3NEB0"/>
<dbReference type="AlphaFoldDB" id="A0A1E3NEB0"/>
<proteinExistence type="predicted"/>
<dbReference type="EMBL" id="KV454007">
    <property type="protein sequence ID" value="ODQ44436.1"/>
    <property type="molecule type" value="Genomic_DNA"/>
</dbReference>
<keyword evidence="3" id="KW-1185">Reference proteome</keyword>
<gene>
    <name evidence="2" type="ORF">PICMEDRAFT_13635</name>
</gene>
<keyword evidence="1" id="KW-0472">Membrane</keyword>
<reference evidence="2 3" key="1">
    <citation type="journal article" date="2016" name="Proc. Natl. Acad. Sci. U.S.A.">
        <title>Comparative genomics of biotechnologically important yeasts.</title>
        <authorList>
            <person name="Riley R."/>
            <person name="Haridas S."/>
            <person name="Wolfe K.H."/>
            <person name="Lopes M.R."/>
            <person name="Hittinger C.T."/>
            <person name="Goeker M."/>
            <person name="Salamov A.A."/>
            <person name="Wisecaver J.H."/>
            <person name="Long T.M."/>
            <person name="Calvey C.H."/>
            <person name="Aerts A.L."/>
            <person name="Barry K.W."/>
            <person name="Choi C."/>
            <person name="Clum A."/>
            <person name="Coughlan A.Y."/>
            <person name="Deshpande S."/>
            <person name="Douglass A.P."/>
            <person name="Hanson S.J."/>
            <person name="Klenk H.-P."/>
            <person name="LaButti K.M."/>
            <person name="Lapidus A."/>
            <person name="Lindquist E.A."/>
            <person name="Lipzen A.M."/>
            <person name="Meier-Kolthoff J.P."/>
            <person name="Ohm R.A."/>
            <person name="Otillar R.P."/>
            <person name="Pangilinan J.L."/>
            <person name="Peng Y."/>
            <person name="Rokas A."/>
            <person name="Rosa C.A."/>
            <person name="Scheuner C."/>
            <person name="Sibirny A.A."/>
            <person name="Slot J.C."/>
            <person name="Stielow J.B."/>
            <person name="Sun H."/>
            <person name="Kurtzman C.P."/>
            <person name="Blackwell M."/>
            <person name="Grigoriev I.V."/>
            <person name="Jeffries T.W."/>
        </authorList>
    </citation>
    <scope>NUCLEOTIDE SEQUENCE [LARGE SCALE GENOMIC DNA]</scope>
    <source>
        <strain evidence="2 3">NRRL Y-2026</strain>
    </source>
</reference>
<accession>A0A1E3NEB0</accession>
<protein>
    <recommendedName>
        <fullName evidence="4">Phospholipid/glycerol acyltransferase domain-containing protein</fullName>
    </recommendedName>
</protein>
<dbReference type="GeneID" id="30176776"/>